<evidence type="ECO:0000259" key="1">
    <source>
        <dbReference type="SMART" id="SM01017"/>
    </source>
</evidence>
<organism evidence="2 3">
    <name type="scientific">Caenorhabditis briggsae</name>
    <dbReference type="NCBI Taxonomy" id="6238"/>
    <lineage>
        <taxon>Eukaryota</taxon>
        <taxon>Metazoa</taxon>
        <taxon>Ecdysozoa</taxon>
        <taxon>Nematoda</taxon>
        <taxon>Chromadorea</taxon>
        <taxon>Rhabditida</taxon>
        <taxon>Rhabditina</taxon>
        <taxon>Rhabditomorpha</taxon>
        <taxon>Rhabditoidea</taxon>
        <taxon>Rhabditidae</taxon>
        <taxon>Peloderinae</taxon>
        <taxon>Caenorhabditis</taxon>
    </lineage>
</organism>
<feature type="domain" description="Arrestin C-terminal-like" evidence="1">
    <location>
        <begin position="42"/>
        <end position="161"/>
    </location>
</feature>
<reference evidence="2 3" key="1">
    <citation type="submission" date="2022-04" db="EMBL/GenBank/DDBJ databases">
        <title>Chromosome-level reference genomes for two strains of Caenorhabditis briggsae: an improved platform for comparative genomics.</title>
        <authorList>
            <person name="Stevens L."/>
            <person name="Andersen E."/>
        </authorList>
    </citation>
    <scope>NUCLEOTIDE SEQUENCE [LARGE SCALE GENOMIC DNA]</scope>
    <source>
        <strain evidence="2">VX34</strain>
        <tissue evidence="2">Whole-organism</tissue>
    </source>
</reference>
<evidence type="ECO:0000313" key="2">
    <source>
        <dbReference type="EMBL" id="UMM44186.1"/>
    </source>
</evidence>
<name>A0AAE9FJ93_CAEBR</name>
<gene>
    <name evidence="2" type="ORF">L5515_019388</name>
</gene>
<dbReference type="Gene3D" id="2.60.40.640">
    <property type="match status" value="1"/>
</dbReference>
<dbReference type="SUPFAM" id="SSF81296">
    <property type="entry name" value="E set domains"/>
    <property type="match status" value="1"/>
</dbReference>
<dbReference type="EMBL" id="CP092625">
    <property type="protein sequence ID" value="UMM44186.1"/>
    <property type="molecule type" value="Genomic_DNA"/>
</dbReference>
<dbReference type="InterPro" id="IPR011022">
    <property type="entry name" value="Arrestin_C-like"/>
</dbReference>
<sequence length="162" mass="18657">MGRSACKYNKTEKKVFRVFPRFEPENTRITKQAEKEIGTIFKKGVVDITVSVPKQILVPGEMLTITLEIDNASKRSVTCIRAELHRCSDFYCQNTPITLYSFHHQIESKQLAKNRKDIHIESQTHGREKLELNIPYVLPPTLKFPTIENMHSLSVELVTDLT</sequence>
<accession>A0AAE9FJ93</accession>
<dbReference type="AlphaFoldDB" id="A0AAE9FJ93"/>
<dbReference type="SMART" id="SM01017">
    <property type="entry name" value="Arrestin_C"/>
    <property type="match status" value="1"/>
</dbReference>
<protein>
    <recommendedName>
        <fullName evidence="1">Arrestin C-terminal-like domain-containing protein</fullName>
    </recommendedName>
</protein>
<proteinExistence type="predicted"/>
<dbReference type="InterPro" id="IPR014756">
    <property type="entry name" value="Ig_E-set"/>
</dbReference>
<dbReference type="InterPro" id="IPR014752">
    <property type="entry name" value="Arrestin-like_C"/>
</dbReference>
<dbReference type="Pfam" id="PF02752">
    <property type="entry name" value="Arrestin_C"/>
    <property type="match status" value="1"/>
</dbReference>
<evidence type="ECO:0000313" key="3">
    <source>
        <dbReference type="Proteomes" id="UP000829354"/>
    </source>
</evidence>
<keyword evidence="3" id="KW-1185">Reference proteome</keyword>
<dbReference type="Proteomes" id="UP000829354">
    <property type="component" value="Chromosome X"/>
</dbReference>